<gene>
    <name evidence="5" type="ORF">BG04_222</name>
</gene>
<keyword evidence="2" id="KW-0805">Transcription regulation</keyword>
<comment type="similarity">
    <text evidence="1">Belongs to the LysR transcriptional regulatory family.</text>
</comment>
<organism evidence="5 6">
    <name type="scientific">Priestia megaterium (strain ATCC 14581 / DSM 32 / CCUG 1817 / JCM 2506 / NBRC 15308 / NCIMB 9376 / NCTC 10342 / NRRL B-14308 / VKM B-512 / Ford 19)</name>
    <name type="common">Bacillus megaterium</name>
    <dbReference type="NCBI Taxonomy" id="1348623"/>
    <lineage>
        <taxon>Bacteria</taxon>
        <taxon>Bacillati</taxon>
        <taxon>Bacillota</taxon>
        <taxon>Bacilli</taxon>
        <taxon>Bacillales</taxon>
        <taxon>Bacillaceae</taxon>
        <taxon>Priestia</taxon>
    </lineage>
</organism>
<dbReference type="GeneID" id="93643738"/>
<dbReference type="HOGENOM" id="CLU_039613_6_1_9"/>
<dbReference type="SUPFAM" id="SSF53850">
    <property type="entry name" value="Periplasmic binding protein-like II"/>
    <property type="match status" value="1"/>
</dbReference>
<dbReference type="Pfam" id="PF00126">
    <property type="entry name" value="HTH_1"/>
    <property type="match status" value="1"/>
</dbReference>
<dbReference type="GO" id="GO:0000976">
    <property type="term" value="F:transcription cis-regulatory region binding"/>
    <property type="evidence" value="ECO:0007669"/>
    <property type="project" value="TreeGrafter"/>
</dbReference>
<evidence type="ECO:0000256" key="2">
    <source>
        <dbReference type="ARBA" id="ARBA00023015"/>
    </source>
</evidence>
<dbReference type="KEGG" id="bmeg:BG04_222"/>
<dbReference type="PRINTS" id="PR00039">
    <property type="entry name" value="HTHLYSR"/>
</dbReference>
<proteinExistence type="inferred from homology"/>
<dbReference type="AlphaFoldDB" id="A0A0B6AYP6"/>
<dbReference type="CDD" id="cd08442">
    <property type="entry name" value="PBP2_YofA_SoxR_like"/>
    <property type="match status" value="1"/>
</dbReference>
<dbReference type="FunFam" id="1.10.10.10:FF:000001">
    <property type="entry name" value="LysR family transcriptional regulator"/>
    <property type="match status" value="1"/>
</dbReference>
<dbReference type="InterPro" id="IPR000847">
    <property type="entry name" value="LysR_HTH_N"/>
</dbReference>
<dbReference type="Proteomes" id="UP000031829">
    <property type="component" value="Chromosome"/>
</dbReference>
<evidence type="ECO:0000256" key="3">
    <source>
        <dbReference type="ARBA" id="ARBA00023125"/>
    </source>
</evidence>
<evidence type="ECO:0000313" key="6">
    <source>
        <dbReference type="Proteomes" id="UP000031829"/>
    </source>
</evidence>
<dbReference type="Gene3D" id="1.10.10.10">
    <property type="entry name" value="Winged helix-like DNA-binding domain superfamily/Winged helix DNA-binding domain"/>
    <property type="match status" value="1"/>
</dbReference>
<dbReference type="RefSeq" id="WP_034650418.1">
    <property type="nucleotide sequence ID" value="NZ_BCVB01000006.1"/>
</dbReference>
<dbReference type="EMBL" id="CP009920">
    <property type="protein sequence ID" value="AJI25039.1"/>
    <property type="molecule type" value="Genomic_DNA"/>
</dbReference>
<name>A0A0B6AYP6_PRIM2</name>
<dbReference type="Pfam" id="PF03466">
    <property type="entry name" value="LysR_substrate"/>
    <property type="match status" value="1"/>
</dbReference>
<protein>
    <submittedName>
        <fullName evidence="5">Bacterial regulatory helix-turn-helix, lysR family protein</fullName>
    </submittedName>
</protein>
<evidence type="ECO:0000313" key="5">
    <source>
        <dbReference type="EMBL" id="AJI25039.1"/>
    </source>
</evidence>
<keyword evidence="3" id="KW-0238">DNA-binding</keyword>
<dbReference type="GO" id="GO:0003700">
    <property type="term" value="F:DNA-binding transcription factor activity"/>
    <property type="evidence" value="ECO:0007669"/>
    <property type="project" value="InterPro"/>
</dbReference>
<dbReference type="InterPro" id="IPR005119">
    <property type="entry name" value="LysR_subst-bd"/>
</dbReference>
<dbReference type="InterPro" id="IPR036390">
    <property type="entry name" value="WH_DNA-bd_sf"/>
</dbReference>
<keyword evidence="4" id="KW-0804">Transcription</keyword>
<dbReference type="PROSITE" id="PS50931">
    <property type="entry name" value="HTH_LYSR"/>
    <property type="match status" value="1"/>
</dbReference>
<evidence type="ECO:0000256" key="1">
    <source>
        <dbReference type="ARBA" id="ARBA00009437"/>
    </source>
</evidence>
<dbReference type="SUPFAM" id="SSF46785">
    <property type="entry name" value="Winged helix' DNA-binding domain"/>
    <property type="match status" value="1"/>
</dbReference>
<accession>A0A0B6AYP6</accession>
<dbReference type="PANTHER" id="PTHR30126:SF40">
    <property type="entry name" value="HTH-TYPE TRANSCRIPTIONAL REGULATOR GLTR"/>
    <property type="match status" value="1"/>
</dbReference>
<dbReference type="PANTHER" id="PTHR30126">
    <property type="entry name" value="HTH-TYPE TRANSCRIPTIONAL REGULATOR"/>
    <property type="match status" value="1"/>
</dbReference>
<reference evidence="5 6" key="1">
    <citation type="journal article" date="2015" name="Genome Announc.">
        <title>Complete genome sequences for 35 biothreat assay-relevant bacillus species.</title>
        <authorList>
            <person name="Johnson S.L."/>
            <person name="Daligault H.E."/>
            <person name="Davenport K.W."/>
            <person name="Jaissle J."/>
            <person name="Frey K.G."/>
            <person name="Ladner J.T."/>
            <person name="Broomall S.M."/>
            <person name="Bishop-Lilly K.A."/>
            <person name="Bruce D.C."/>
            <person name="Gibbons H.S."/>
            <person name="Coyne S.R."/>
            <person name="Lo C.C."/>
            <person name="Meincke L."/>
            <person name="Munk A.C."/>
            <person name="Koroleva G.I."/>
            <person name="Rosenzweig C.N."/>
            <person name="Palacios G.F."/>
            <person name="Redden C.L."/>
            <person name="Minogue T.D."/>
            <person name="Chain P.S."/>
        </authorList>
    </citation>
    <scope>NUCLEOTIDE SEQUENCE [LARGE SCALE GENOMIC DNA]</scope>
    <source>
        <strain evidence="6">ATCC 14581 / DSM 32 / JCM 2506 / NBRC 15308 / NCIMB 9376 / NCTC 10342 / NRRL B-14308 / VKM B-512</strain>
    </source>
</reference>
<evidence type="ECO:0000256" key="4">
    <source>
        <dbReference type="ARBA" id="ARBA00023163"/>
    </source>
</evidence>
<sequence>MDIKDLLVFTTVAEEKNISKAAKILSYVQSNVTMRIQQLEAELGTQLFQRSGKGVTLTSSGELLHRYAEQILRLTNEATATVQSSSHTPIGPLKIGATESTAALRLPPLLSTYCTAYPDVDFILETHTTDVLIHLVLTRKLEGAFVAGSCAHPDLNSLFTRDEELVLVSRHPLPSLYSLNDMNLLAFSSGCAYRHTLEMLLTKEGVFPKRILEFGTIEAIIGCVKAGMGLAVMMKSIVSNYNHSLTLTPLPQPYRKVPTFFITRKDAFISAALREFSSILTEQLCTTKP</sequence>
<dbReference type="Gene3D" id="3.40.190.290">
    <property type="match status" value="1"/>
</dbReference>
<dbReference type="InterPro" id="IPR036388">
    <property type="entry name" value="WH-like_DNA-bd_sf"/>
</dbReference>